<evidence type="ECO:0000313" key="6">
    <source>
        <dbReference type="EMBL" id="BAM47418.1"/>
    </source>
</evidence>
<dbReference type="PANTHER" id="PTHR32114:SF2">
    <property type="entry name" value="ABC TRANSPORTER ABCH.3"/>
    <property type="match status" value="1"/>
</dbReference>
<keyword evidence="7" id="KW-1185">Reference proteome</keyword>
<dbReference type="EMBL" id="AP012050">
    <property type="protein sequence ID" value="BAM47418.1"/>
    <property type="molecule type" value="Genomic_DNA"/>
</dbReference>
<organism evidence="6 7">
    <name type="scientific">Amphibacillus xylanus (strain ATCC 51415 / DSM 6626 / JCM 7361 / LMG 17667 / NBRC 15112 / Ep01)</name>
    <dbReference type="NCBI Taxonomy" id="698758"/>
    <lineage>
        <taxon>Bacteria</taxon>
        <taxon>Bacillati</taxon>
        <taxon>Bacillota</taxon>
        <taxon>Bacilli</taxon>
        <taxon>Bacillales</taxon>
        <taxon>Bacillaceae</taxon>
        <taxon>Amphibacillus</taxon>
    </lineage>
</organism>
<comment type="subunit">
    <text evidence="2">Heterodimer of SbcC and SbcD.</text>
</comment>
<dbReference type="OrthoDB" id="9795626at2"/>
<dbReference type="SUPFAM" id="SSF52540">
    <property type="entry name" value="P-loop containing nucleoside triphosphate hydrolases"/>
    <property type="match status" value="2"/>
</dbReference>
<dbReference type="PATRIC" id="fig|698758.3.peg.1286"/>
<feature type="coiled-coil region" evidence="4">
    <location>
        <begin position="777"/>
        <end position="833"/>
    </location>
</feature>
<comment type="similarity">
    <text evidence="1">Belongs to the SMC family. SbcC subfamily.</text>
</comment>
<dbReference type="Proteomes" id="UP000006294">
    <property type="component" value="Chromosome"/>
</dbReference>
<feature type="coiled-coil region" evidence="4">
    <location>
        <begin position="595"/>
        <end position="667"/>
    </location>
</feature>
<name>K0J7H7_AMPXN</name>
<proteinExistence type="inferred from homology"/>
<reference evidence="6 7" key="1">
    <citation type="submission" date="2011-01" db="EMBL/GenBank/DDBJ databases">
        <title>Whole genome sequence of Amphibacillus xylinus NBRC 15112.</title>
        <authorList>
            <person name="Nakazawa H."/>
            <person name="Katano Y."/>
            <person name="Nakamura S."/>
            <person name="Sasagawa M."/>
            <person name="Fukada J."/>
            <person name="Arai T."/>
            <person name="Sasakura N."/>
            <person name="Mochizuki D."/>
            <person name="Hosoyama A."/>
            <person name="Harada K."/>
            <person name="Horikawa H."/>
            <person name="Kato Y."/>
            <person name="Harada T."/>
            <person name="Sasaki K."/>
            <person name="Sekiguchi M."/>
            <person name="Hodoyama M."/>
            <person name="Nishiko R."/>
            <person name="Narita H."/>
            <person name="Hanamaki A."/>
            <person name="Hata C."/>
            <person name="Konno Y."/>
            <person name="Niimura Y."/>
            <person name="Yamazaki S."/>
            <person name="Fujita N."/>
        </authorList>
    </citation>
    <scope>NUCLEOTIDE SEQUENCE [LARGE SCALE GENOMIC DNA]</scope>
    <source>
        <strain evidence="7">ATCC 51415 / DSM 6626 / JCM 7361 / LMG 17667 / NBRC 15112 / Ep01</strain>
    </source>
</reference>
<evidence type="ECO:0000259" key="5">
    <source>
        <dbReference type="Pfam" id="PF13476"/>
    </source>
</evidence>
<dbReference type="RefSeq" id="WP_015010022.1">
    <property type="nucleotide sequence ID" value="NC_018704.1"/>
</dbReference>
<evidence type="ECO:0000256" key="3">
    <source>
        <dbReference type="ARBA" id="ARBA00013368"/>
    </source>
</evidence>
<sequence length="1036" mass="120770">MRVINLTFVAFGPFKEKQTIDFTRLGNESIFLITGPTGAGKTTIFDAICYALYGRASGSDRDHDNLRSDFASVEDHTEVSLTFAIKDTTYIINRKPKQLRPKSRGEGFVEEPQSASLYQIRDEESHLITSRIKDVNETIENIIGLDYDQFLKMIMIPQGEFRKLISENSNEREKILQKIFRTHVYQSITNTLITKSKDMMQQLKTFQNQITDQLSFVEWDVDEVIREQWTQDEEINQLKLLINHLDTNHQIATENYQKQKAALADAESYYHEQMKLNDEFQRLNDAINKKTELEQQAEMINGLRDKFQLAEKAAKLEVYEEQLNIRTEEAELETTKLNQLEQELKGIQENYTQSKAQFEKIQVTYPEKLKEQEILREEQRQTEAWVKYIDLESKLGAQQQIHDRLTKQLNVEKANYEQLKLTLNQTNQQLDKQIEHKEESLKLTHEYTLANESLKKAQQLKKNYVELVELEKITDKLSFKSQQLEQELKDCQDNLQAYEKNYQQHVASHLASQLKEGEHCPVCGSIDHPMLAIATHDPVHDQEKEILISKKEHIEEQISKFKSQWIDHQADYRIMEQSVIELSKLFDQNYEDITEETIEQILNSAQDKVKELTLKIQQIEESVKLNQSLKETKSQLNKQLSEIERVIEQQAAEVNKVVQDISRLEGEMNSYKQYKPDTELSFQEWELKLNDQQDKLEKWFSNYTEHEKLLNQLTDQVNTLKARYETQKQFTEQLQRNQLTAKNTFKEQLRRVGFKDYQTYSLAKLKEDERQQLDVQIKQYDASVNELNTTIHTLESKLKDFKQPNLTEIEQQLEKIKNEHETSIRLLEQLAEKHSRHLKILNKALDLKEAYTELDQDYRDMSALAEMANGDNHLKLSFERYVLSAFLEEILYQANLRLNQLTDQRYELKISDKLAKHGAKSGLDLEVFDQHTGKQRSIKTLSGGEGFQTSLCLALGMADVVQAHAGGVQLDTLFIDEGFGTLDEITLEQAINTLKALQQSNRVLGIISHVNQLKEEIHAKLEITSTPNGSFARFNL</sequence>
<dbReference type="Gene3D" id="3.40.50.300">
    <property type="entry name" value="P-loop containing nucleotide triphosphate hydrolases"/>
    <property type="match status" value="2"/>
</dbReference>
<dbReference type="GO" id="GO:0016887">
    <property type="term" value="F:ATP hydrolysis activity"/>
    <property type="evidence" value="ECO:0007669"/>
    <property type="project" value="InterPro"/>
</dbReference>
<evidence type="ECO:0000256" key="4">
    <source>
        <dbReference type="SAM" id="Coils"/>
    </source>
</evidence>
<evidence type="ECO:0000256" key="2">
    <source>
        <dbReference type="ARBA" id="ARBA00011322"/>
    </source>
</evidence>
<dbReference type="AlphaFoldDB" id="K0J7H7"/>
<dbReference type="KEGG" id="axl:AXY_12860"/>
<dbReference type="PANTHER" id="PTHR32114">
    <property type="entry name" value="ABC TRANSPORTER ABCH.3"/>
    <property type="match status" value="1"/>
</dbReference>
<feature type="domain" description="Rad50/SbcC-type AAA" evidence="5">
    <location>
        <begin position="10"/>
        <end position="213"/>
    </location>
</feature>
<accession>K0J7H7</accession>
<keyword evidence="4" id="KW-0175">Coiled coil</keyword>
<dbReference type="eggNOG" id="COG0419">
    <property type="taxonomic scope" value="Bacteria"/>
</dbReference>
<dbReference type="Pfam" id="PF13558">
    <property type="entry name" value="SbcC_Walker_B"/>
    <property type="match status" value="1"/>
</dbReference>
<dbReference type="HOGENOM" id="CLU_004785_2_1_9"/>
<dbReference type="GO" id="GO:0006302">
    <property type="term" value="P:double-strand break repair"/>
    <property type="evidence" value="ECO:0007669"/>
    <property type="project" value="InterPro"/>
</dbReference>
<feature type="coiled-coil region" evidence="4">
    <location>
        <begin position="402"/>
        <end position="508"/>
    </location>
</feature>
<dbReference type="InterPro" id="IPR027417">
    <property type="entry name" value="P-loop_NTPase"/>
</dbReference>
<dbReference type="STRING" id="698758.AXY_12860"/>
<gene>
    <name evidence="6" type="ordered locus">AXY_12860</name>
</gene>
<feature type="coiled-coil region" evidence="4">
    <location>
        <begin position="276"/>
        <end position="357"/>
    </location>
</feature>
<evidence type="ECO:0000256" key="1">
    <source>
        <dbReference type="ARBA" id="ARBA00006930"/>
    </source>
</evidence>
<evidence type="ECO:0000313" key="7">
    <source>
        <dbReference type="Proteomes" id="UP000006294"/>
    </source>
</evidence>
<feature type="coiled-coil region" evidence="4">
    <location>
        <begin position="696"/>
        <end position="723"/>
    </location>
</feature>
<dbReference type="InterPro" id="IPR038729">
    <property type="entry name" value="Rad50/SbcC_AAA"/>
</dbReference>
<dbReference type="Pfam" id="PF13476">
    <property type="entry name" value="AAA_23"/>
    <property type="match status" value="1"/>
</dbReference>
<protein>
    <recommendedName>
        <fullName evidence="3">Nuclease SbcCD subunit C</fullName>
    </recommendedName>
</protein>